<dbReference type="Proteomes" id="UP000077748">
    <property type="component" value="Chromosome"/>
</dbReference>
<protein>
    <submittedName>
        <fullName evidence="1">Rod shape-determining protein RodA</fullName>
    </submittedName>
</protein>
<reference evidence="1 2" key="1">
    <citation type="submission" date="2016-05" db="EMBL/GenBank/DDBJ databases">
        <title>Genome Sequence of Pseudomonas citronellolis Strain SJTE-3, an Estrogens and Persistent Organic Pollutants degradation strain.</title>
        <authorList>
            <person name="Liang R."/>
        </authorList>
    </citation>
    <scope>NUCLEOTIDE SEQUENCE [LARGE SCALE GENOMIC DNA]</scope>
    <source>
        <strain evidence="1 2">SJTE-3</strain>
    </source>
</reference>
<accession>A0A127N1Z1</accession>
<dbReference type="InterPro" id="IPR025512">
    <property type="entry name" value="DUF4399"/>
</dbReference>
<dbReference type="RefSeq" id="WP_043317450.1">
    <property type="nucleotide sequence ID" value="NZ_CP014158.1"/>
</dbReference>
<dbReference type="AlphaFoldDB" id="A0A127N1Z1"/>
<dbReference type="GeneID" id="72998910"/>
<organism evidence="1 2">
    <name type="scientific">Pseudomonas citronellolis</name>
    <dbReference type="NCBI Taxonomy" id="53408"/>
    <lineage>
        <taxon>Bacteria</taxon>
        <taxon>Pseudomonadati</taxon>
        <taxon>Pseudomonadota</taxon>
        <taxon>Gammaproteobacteria</taxon>
        <taxon>Pseudomonadales</taxon>
        <taxon>Pseudomonadaceae</taxon>
        <taxon>Pseudomonas</taxon>
    </lineage>
</organism>
<proteinExistence type="predicted"/>
<dbReference type="KEGG" id="pcq:PcP3B5_59610"/>
<evidence type="ECO:0000313" key="1">
    <source>
        <dbReference type="EMBL" id="ANI18034.1"/>
    </source>
</evidence>
<gene>
    <name evidence="1" type="ORF">A9C11_30345</name>
</gene>
<sequence>MKLTLPCLGLAGLLLAASTAALAAGMPRTPAPEGAKVYFIEPQDGATVGQTFTVKFGLEGMGVAPAGVDSPSTGHHHLLVDLKEQPAMDMPLPMTDNIRHFGKGQTETKITLPPGKHTLQLLLGDKNHVPFEPNVESKQITVNVK</sequence>
<name>A0A127N1Z1_9PSED</name>
<evidence type="ECO:0000313" key="2">
    <source>
        <dbReference type="Proteomes" id="UP000077748"/>
    </source>
</evidence>
<dbReference type="Pfam" id="PF14347">
    <property type="entry name" value="DUF4399"/>
    <property type="match status" value="1"/>
</dbReference>
<dbReference type="EMBL" id="CP015878">
    <property type="protein sequence ID" value="ANI18034.1"/>
    <property type="molecule type" value="Genomic_DNA"/>
</dbReference>